<dbReference type="PROSITE" id="PS51419">
    <property type="entry name" value="RAB"/>
    <property type="match status" value="1"/>
</dbReference>
<comment type="caution">
    <text evidence="5">The sequence shown here is derived from an EMBL/GenBank/DDBJ whole genome shotgun (WGS) entry which is preliminary data.</text>
</comment>
<evidence type="ECO:0000256" key="1">
    <source>
        <dbReference type="ARBA" id="ARBA00008846"/>
    </source>
</evidence>
<dbReference type="SMART" id="SM00175">
    <property type="entry name" value="RAB"/>
    <property type="match status" value="1"/>
</dbReference>
<dbReference type="InterPro" id="IPR027417">
    <property type="entry name" value="P-loop_NTPase"/>
</dbReference>
<sequence length="391" mass="43202">MVNQSLSTYNFPSDWGLPHTMQEFYKFKCLSLGEVGSAGLLSSLSTVYEFSLDNNKWDCDCGNNSTAETSAHRKLSYSSSLPTILMESHSVVILGELSVGKSALCQNFFCTGINESLRSSQNGMRSEKFSEVSEDVSEVVAEETFRKHHIYERPMKVDGLECQIRILDVNTEKQISECSETGVLSNLSSFLDTGEGYIVAYAVTDKGTFQTAHEILNKISQLLSSQNQIYPVILVGNKCDLVRKRQVSTNEGIKLAEKYGVKFVETSASLNQNVDILFEGMIKLIRLAKIENLGVRAESPSPKLISKRGLATNFLSALGNFRTNRGDSIVSNSTVQSSESCSSKSNSTGDFQNDFGSKRSKGKSFLSRCKYGLRRRKTTTCLNACQDLTVL</sequence>
<dbReference type="InterPro" id="IPR001806">
    <property type="entry name" value="Small_GTPase"/>
</dbReference>
<dbReference type="PROSITE" id="PS51421">
    <property type="entry name" value="RAS"/>
    <property type="match status" value="1"/>
</dbReference>
<comment type="similarity">
    <text evidence="1">Belongs to the small GTPase superfamily. RGK family.</text>
</comment>
<feature type="compositionally biased region" description="Low complexity" evidence="4">
    <location>
        <begin position="337"/>
        <end position="347"/>
    </location>
</feature>
<evidence type="ECO:0000313" key="6">
    <source>
        <dbReference type="Proteomes" id="UP001642483"/>
    </source>
</evidence>
<evidence type="ECO:0000313" key="5">
    <source>
        <dbReference type="EMBL" id="CAK8672383.1"/>
    </source>
</evidence>
<dbReference type="Proteomes" id="UP001642483">
    <property type="component" value="Unassembled WGS sequence"/>
</dbReference>
<dbReference type="PANTHER" id="PTHR45775">
    <property type="entry name" value="RAD, GEM/KIR FAMILY MEMBER 2, ISOFORM C"/>
    <property type="match status" value="1"/>
</dbReference>
<dbReference type="Pfam" id="PF00071">
    <property type="entry name" value="Ras"/>
    <property type="match status" value="1"/>
</dbReference>
<dbReference type="PRINTS" id="PR00449">
    <property type="entry name" value="RASTRNSFRMNG"/>
</dbReference>
<evidence type="ECO:0000256" key="2">
    <source>
        <dbReference type="ARBA" id="ARBA00022553"/>
    </source>
</evidence>
<proteinExistence type="inferred from homology"/>
<protein>
    <submittedName>
        <fullName evidence="5">Uncharacterized protein</fullName>
    </submittedName>
</protein>
<gene>
    <name evidence="5" type="ORF">CVLEPA_LOCUS1338</name>
</gene>
<dbReference type="PANTHER" id="PTHR45775:SF6">
    <property type="entry name" value="RAD, GEM_KIR FAMILY MEMBER 2, ISOFORM C"/>
    <property type="match status" value="1"/>
</dbReference>
<dbReference type="SUPFAM" id="SSF52540">
    <property type="entry name" value="P-loop containing nucleoside triphosphate hydrolases"/>
    <property type="match status" value="1"/>
</dbReference>
<reference evidence="5 6" key="1">
    <citation type="submission" date="2024-02" db="EMBL/GenBank/DDBJ databases">
        <authorList>
            <person name="Daric V."/>
            <person name="Darras S."/>
        </authorList>
    </citation>
    <scope>NUCLEOTIDE SEQUENCE [LARGE SCALE GENOMIC DNA]</scope>
</reference>
<feature type="region of interest" description="Disordered" evidence="4">
    <location>
        <begin position="337"/>
        <end position="362"/>
    </location>
</feature>
<evidence type="ECO:0000256" key="3">
    <source>
        <dbReference type="ARBA" id="ARBA00022741"/>
    </source>
</evidence>
<organism evidence="5 6">
    <name type="scientific">Clavelina lepadiformis</name>
    <name type="common">Light-bulb sea squirt</name>
    <name type="synonym">Ascidia lepadiformis</name>
    <dbReference type="NCBI Taxonomy" id="159417"/>
    <lineage>
        <taxon>Eukaryota</taxon>
        <taxon>Metazoa</taxon>
        <taxon>Chordata</taxon>
        <taxon>Tunicata</taxon>
        <taxon>Ascidiacea</taxon>
        <taxon>Aplousobranchia</taxon>
        <taxon>Clavelinidae</taxon>
        <taxon>Clavelina</taxon>
    </lineage>
</organism>
<keyword evidence="6" id="KW-1185">Reference proteome</keyword>
<dbReference type="Gene3D" id="3.40.50.300">
    <property type="entry name" value="P-loop containing nucleotide triphosphate hydrolases"/>
    <property type="match status" value="1"/>
</dbReference>
<keyword evidence="2" id="KW-0597">Phosphoprotein</keyword>
<dbReference type="InterPro" id="IPR051641">
    <property type="entry name" value="RGK_GTP-binding_reg"/>
</dbReference>
<name>A0ABP0EY24_CLALP</name>
<accession>A0ABP0EY24</accession>
<keyword evidence="3" id="KW-0547">Nucleotide-binding</keyword>
<evidence type="ECO:0000256" key="4">
    <source>
        <dbReference type="SAM" id="MobiDB-lite"/>
    </source>
</evidence>
<dbReference type="EMBL" id="CAWYQH010000001">
    <property type="protein sequence ID" value="CAK8672383.1"/>
    <property type="molecule type" value="Genomic_DNA"/>
</dbReference>
<dbReference type="SMART" id="SM00173">
    <property type="entry name" value="RAS"/>
    <property type="match status" value="1"/>
</dbReference>